<dbReference type="NCBIfam" id="TIGR00787">
    <property type="entry name" value="dctP"/>
    <property type="match status" value="1"/>
</dbReference>
<dbReference type="InterPro" id="IPR004682">
    <property type="entry name" value="TRAP_DctP"/>
</dbReference>
<gene>
    <name evidence="5" type="ORF">AAIG11_13625</name>
</gene>
<dbReference type="InterPro" id="IPR038404">
    <property type="entry name" value="TRAP_DctP_sf"/>
</dbReference>
<accession>A0ABU9VWI7</accession>
<evidence type="ECO:0000256" key="2">
    <source>
        <dbReference type="ARBA" id="ARBA00022448"/>
    </source>
</evidence>
<dbReference type="Proteomes" id="UP001407405">
    <property type="component" value="Unassembled WGS sequence"/>
</dbReference>
<evidence type="ECO:0000256" key="3">
    <source>
        <dbReference type="ARBA" id="ARBA00022729"/>
    </source>
</evidence>
<proteinExistence type="inferred from homology"/>
<evidence type="ECO:0000256" key="1">
    <source>
        <dbReference type="ARBA" id="ARBA00009023"/>
    </source>
</evidence>
<reference evidence="5 6" key="1">
    <citation type="submission" date="2024-04" db="EMBL/GenBank/DDBJ databases">
        <title>Genome sequencing and metabolic network reconstruction of aminoacids and betaine degradation by Anoxynatronum sibiricum.</title>
        <authorList>
            <person name="Detkova E.N."/>
            <person name="Boltjanskaja Y.V."/>
            <person name="Mardanov A.V."/>
            <person name="Kevbrin V."/>
        </authorList>
    </citation>
    <scope>NUCLEOTIDE SEQUENCE [LARGE SCALE GENOMIC DNA]</scope>
    <source>
        <strain evidence="5 6">Z-7981</strain>
    </source>
</reference>
<evidence type="ECO:0000313" key="5">
    <source>
        <dbReference type="EMBL" id="MEN1761523.1"/>
    </source>
</evidence>
<dbReference type="Pfam" id="PF03480">
    <property type="entry name" value="DctP"/>
    <property type="match status" value="1"/>
</dbReference>
<name>A0ABU9VWI7_9CLOT</name>
<organism evidence="5 6">
    <name type="scientific">Anoxynatronum sibiricum</name>
    <dbReference type="NCBI Taxonomy" id="210623"/>
    <lineage>
        <taxon>Bacteria</taxon>
        <taxon>Bacillati</taxon>
        <taxon>Bacillota</taxon>
        <taxon>Clostridia</taxon>
        <taxon>Eubacteriales</taxon>
        <taxon>Clostridiaceae</taxon>
        <taxon>Anoxynatronum</taxon>
    </lineage>
</organism>
<comment type="similarity">
    <text evidence="1">Belongs to the bacterial solute-binding protein 7 family.</text>
</comment>
<dbReference type="PANTHER" id="PTHR33376:SF7">
    <property type="entry name" value="C4-DICARBOXYLATE-BINDING PROTEIN DCTB"/>
    <property type="match status" value="1"/>
</dbReference>
<feature type="signal peptide" evidence="4">
    <location>
        <begin position="1"/>
        <end position="26"/>
    </location>
</feature>
<sequence>MKHLKKTMALLLVAVLLLAGCGSTPAQPSEQETGGAAAAEPEKTYLIRAGIGLNDQHPQYLGLEIMKEYIERESNGRIEMQLFHSSQLGDDIQMMEALQMGSQEITCPSSAPISSIDKRNMVFDLPFLFPSEEVASAFLDGAFGQELLDGLEDHGLVGLAYWENGYRHLTNSVREVRTPEDLRGLKIRTMENQIHLDFFRELGANPTPMPFGELFTAMQQGVVDGQENPVSTIYLQSFSEVQDYTTLTGHVYSPFVLLMSKVFWDELPEDLKEIVQEAAYVAQEEQRRISREYADEMVEGLREQGMTVTELTLEELQAFQQVTSSTIDKFKGDIGADYVDQVLEEIQRLTNEMM</sequence>
<feature type="chain" id="PRO_5045610095" evidence="4">
    <location>
        <begin position="27"/>
        <end position="354"/>
    </location>
</feature>
<dbReference type="PIRSF" id="PIRSF006470">
    <property type="entry name" value="DctB"/>
    <property type="match status" value="1"/>
</dbReference>
<dbReference type="NCBIfam" id="NF037995">
    <property type="entry name" value="TRAP_S1"/>
    <property type="match status" value="1"/>
</dbReference>
<evidence type="ECO:0000313" key="6">
    <source>
        <dbReference type="Proteomes" id="UP001407405"/>
    </source>
</evidence>
<keyword evidence="3 4" id="KW-0732">Signal</keyword>
<dbReference type="PANTHER" id="PTHR33376">
    <property type="match status" value="1"/>
</dbReference>
<keyword evidence="2" id="KW-0813">Transport</keyword>
<dbReference type="RefSeq" id="WP_343186810.1">
    <property type="nucleotide sequence ID" value="NZ_JBCITM010000017.1"/>
</dbReference>
<keyword evidence="6" id="KW-1185">Reference proteome</keyword>
<comment type="caution">
    <text evidence="5">The sequence shown here is derived from an EMBL/GenBank/DDBJ whole genome shotgun (WGS) entry which is preliminary data.</text>
</comment>
<dbReference type="Gene3D" id="3.40.190.170">
    <property type="entry name" value="Bacterial extracellular solute-binding protein, family 7"/>
    <property type="match status" value="1"/>
</dbReference>
<dbReference type="CDD" id="cd13679">
    <property type="entry name" value="PBP2_TRAP_YiaO_like"/>
    <property type="match status" value="1"/>
</dbReference>
<dbReference type="EMBL" id="JBCITM010000017">
    <property type="protein sequence ID" value="MEN1761523.1"/>
    <property type="molecule type" value="Genomic_DNA"/>
</dbReference>
<protein>
    <submittedName>
        <fullName evidence="5">TRAP transporter substrate-binding protein</fullName>
    </submittedName>
</protein>
<dbReference type="InterPro" id="IPR018389">
    <property type="entry name" value="DctP_fam"/>
</dbReference>
<evidence type="ECO:0000256" key="4">
    <source>
        <dbReference type="SAM" id="SignalP"/>
    </source>
</evidence>
<dbReference type="PROSITE" id="PS51257">
    <property type="entry name" value="PROKAR_LIPOPROTEIN"/>
    <property type="match status" value="1"/>
</dbReference>